<organism evidence="1">
    <name type="scientific">uncultured Caudovirales phage</name>
    <dbReference type="NCBI Taxonomy" id="2100421"/>
    <lineage>
        <taxon>Viruses</taxon>
        <taxon>Duplodnaviria</taxon>
        <taxon>Heunggongvirae</taxon>
        <taxon>Uroviricota</taxon>
        <taxon>Caudoviricetes</taxon>
        <taxon>Peduoviridae</taxon>
        <taxon>Maltschvirus</taxon>
        <taxon>Maltschvirus maltsch</taxon>
    </lineage>
</organism>
<proteinExistence type="predicted"/>
<gene>
    <name evidence="1" type="ORF">UFOVP665_21</name>
</gene>
<dbReference type="EMBL" id="LR796640">
    <property type="protein sequence ID" value="CAB4155708.1"/>
    <property type="molecule type" value="Genomic_DNA"/>
</dbReference>
<name>A0A6J5NFH0_9CAUD</name>
<protein>
    <submittedName>
        <fullName evidence="1">Uncharacterized protein</fullName>
    </submittedName>
</protein>
<sequence>MTDVLITVAMNNIAQETDRLALDVDDAKATLTLEQLTSLMDWCDSLRKTLSVISREALMAAADKFPRDGKQITWHNANNEKFVTELKHSSVRTSVQRDALYKAVKETARVIDTATGEVTEDLRGLVDTIEKTFRFEPRWTEIQALGIDPDEFCTTKREPKITTTKLNETETGEAF</sequence>
<evidence type="ECO:0000313" key="1">
    <source>
        <dbReference type="EMBL" id="CAB4155708.1"/>
    </source>
</evidence>
<reference evidence="1" key="1">
    <citation type="submission" date="2020-04" db="EMBL/GenBank/DDBJ databases">
        <authorList>
            <person name="Chiriac C."/>
            <person name="Salcher M."/>
            <person name="Ghai R."/>
            <person name="Kavagutti S V."/>
        </authorList>
    </citation>
    <scope>NUCLEOTIDE SEQUENCE</scope>
</reference>
<accession>A0A6J5NFH0</accession>